<keyword evidence="2" id="KW-1185">Reference proteome</keyword>
<sequence>MLLHVESQDDDEIVKKVAREKKKIISTMYVRQTLLTINFFSLLPRGEKRNKSRRRKKTIGYDQRVVCARKSWHCYRDAYTKTRAMSGAVVSQLALPYALAILAAAAAARESCVMYEHCQDFAVQCVLCGARERRIVKGERDRDRDGETAAAATPWKEKKKYEEVRRSRRMSETTCTCTSERVCFTSKIDDDGCGAKLEAMDEARLFNDCENKTGHRRHRRHRCAETFYHLYRMRNLKAACASVNYCILHNSASHPKRVLLEPDGSGQKNHILRTECWKTNIHDCDQSEDLA</sequence>
<dbReference type="Proteomes" id="UP000479190">
    <property type="component" value="Unassembled WGS sequence"/>
</dbReference>
<dbReference type="AlphaFoldDB" id="A0A6H5I7F9"/>
<name>A0A6H5I7F9_9HYME</name>
<proteinExistence type="predicted"/>
<evidence type="ECO:0000313" key="1">
    <source>
        <dbReference type="EMBL" id="CAB0030935.1"/>
    </source>
</evidence>
<accession>A0A6H5I7F9</accession>
<protein>
    <submittedName>
        <fullName evidence="1">Uncharacterized protein</fullName>
    </submittedName>
</protein>
<evidence type="ECO:0000313" key="2">
    <source>
        <dbReference type="Proteomes" id="UP000479190"/>
    </source>
</evidence>
<organism evidence="1 2">
    <name type="scientific">Trichogramma brassicae</name>
    <dbReference type="NCBI Taxonomy" id="86971"/>
    <lineage>
        <taxon>Eukaryota</taxon>
        <taxon>Metazoa</taxon>
        <taxon>Ecdysozoa</taxon>
        <taxon>Arthropoda</taxon>
        <taxon>Hexapoda</taxon>
        <taxon>Insecta</taxon>
        <taxon>Pterygota</taxon>
        <taxon>Neoptera</taxon>
        <taxon>Endopterygota</taxon>
        <taxon>Hymenoptera</taxon>
        <taxon>Apocrita</taxon>
        <taxon>Proctotrupomorpha</taxon>
        <taxon>Chalcidoidea</taxon>
        <taxon>Trichogrammatidae</taxon>
        <taxon>Trichogramma</taxon>
    </lineage>
</organism>
<feature type="non-terminal residue" evidence="1">
    <location>
        <position position="291"/>
    </location>
</feature>
<gene>
    <name evidence="1" type="ORF">TBRA_LOCUS2919</name>
</gene>
<dbReference type="EMBL" id="CADCXV010000580">
    <property type="protein sequence ID" value="CAB0030935.1"/>
    <property type="molecule type" value="Genomic_DNA"/>
</dbReference>
<reference evidence="1 2" key="1">
    <citation type="submission" date="2020-02" db="EMBL/GenBank/DDBJ databases">
        <authorList>
            <person name="Ferguson B K."/>
        </authorList>
    </citation>
    <scope>NUCLEOTIDE SEQUENCE [LARGE SCALE GENOMIC DNA]</scope>
</reference>